<proteinExistence type="predicted"/>
<reference evidence="1 3" key="1">
    <citation type="submission" date="2012-10" db="EMBL/GenBank/DDBJ databases">
        <title>Genome assembly of Amycolatopsis azurea DSM 43854.</title>
        <authorList>
            <person name="Khatri I."/>
            <person name="Kaur I."/>
            <person name="Subramanian S."/>
            <person name="Mayilraj S."/>
        </authorList>
    </citation>
    <scope>NUCLEOTIDE SEQUENCE [LARGE SCALE GENOMIC DNA]</scope>
    <source>
        <strain evidence="1 3">DSM 43854</strain>
    </source>
</reference>
<evidence type="ECO:0000313" key="4">
    <source>
        <dbReference type="Proteomes" id="UP000188551"/>
    </source>
</evidence>
<evidence type="ECO:0000313" key="1">
    <source>
        <dbReference type="EMBL" id="EMD24907.1"/>
    </source>
</evidence>
<name>M2QFX9_9PSEU</name>
<evidence type="ECO:0000313" key="3">
    <source>
        <dbReference type="Proteomes" id="UP000014137"/>
    </source>
</evidence>
<dbReference type="Proteomes" id="UP000188551">
    <property type="component" value="Unassembled WGS sequence"/>
</dbReference>
<reference evidence="2 4" key="2">
    <citation type="submission" date="2017-02" db="EMBL/GenBank/DDBJ databases">
        <title>Amycolatopsis azurea DSM 43854 draft genome.</title>
        <authorList>
            <person name="Mayilraj S."/>
        </authorList>
    </citation>
    <scope>NUCLEOTIDE SEQUENCE [LARGE SCALE GENOMIC DNA]</scope>
    <source>
        <strain evidence="2 4">DSM 43854</strain>
    </source>
</reference>
<comment type="caution">
    <text evidence="1">The sequence shown here is derived from an EMBL/GenBank/DDBJ whole genome shotgun (WGS) entry which is preliminary data.</text>
</comment>
<keyword evidence="4" id="KW-1185">Reference proteome</keyword>
<dbReference type="PATRIC" id="fig|1238180.3.peg.5405"/>
<dbReference type="EMBL" id="MUXN01000003">
    <property type="protein sequence ID" value="OOC07708.1"/>
    <property type="molecule type" value="Genomic_DNA"/>
</dbReference>
<dbReference type="AlphaFoldDB" id="M2QFX9"/>
<evidence type="ECO:0000313" key="2">
    <source>
        <dbReference type="EMBL" id="OOC07708.1"/>
    </source>
</evidence>
<dbReference type="RefSeq" id="WP_005162107.1">
    <property type="nucleotide sequence ID" value="NZ_ANMG01000053.1"/>
</dbReference>
<protein>
    <submittedName>
        <fullName evidence="1">Uncharacterized protein</fullName>
    </submittedName>
</protein>
<sequence>MAEQARATSDDWVVVRRPGVVRLADSVVKACDSATMTRRRGDTMIALARTLAGSRVGAEIEAEDPDGARWSLKITVADTPS</sequence>
<dbReference type="EMBL" id="ANMG01000053">
    <property type="protein sequence ID" value="EMD24907.1"/>
    <property type="molecule type" value="Genomic_DNA"/>
</dbReference>
<organism evidence="1 3">
    <name type="scientific">Amycolatopsis azurea DSM 43854</name>
    <dbReference type="NCBI Taxonomy" id="1238180"/>
    <lineage>
        <taxon>Bacteria</taxon>
        <taxon>Bacillati</taxon>
        <taxon>Actinomycetota</taxon>
        <taxon>Actinomycetes</taxon>
        <taxon>Pseudonocardiales</taxon>
        <taxon>Pseudonocardiaceae</taxon>
        <taxon>Amycolatopsis</taxon>
    </lineage>
</organism>
<dbReference type="Proteomes" id="UP000014137">
    <property type="component" value="Unassembled WGS sequence"/>
</dbReference>
<dbReference type="OrthoDB" id="9990700at2"/>
<gene>
    <name evidence="2" type="ORF">B0293_06125</name>
    <name evidence="1" type="ORF">C791_5489</name>
</gene>
<accession>M2QFX9</accession>